<evidence type="ECO:0000256" key="5">
    <source>
        <dbReference type="ARBA" id="ARBA00023136"/>
    </source>
</evidence>
<keyword evidence="4 6" id="KW-1133">Transmembrane helix</keyword>
<dbReference type="PANTHER" id="PTHR23505">
    <property type="entry name" value="SPINSTER"/>
    <property type="match status" value="1"/>
</dbReference>
<dbReference type="InterPro" id="IPR011701">
    <property type="entry name" value="MFS"/>
</dbReference>
<dbReference type="InterPro" id="IPR036259">
    <property type="entry name" value="MFS_trans_sf"/>
</dbReference>
<keyword evidence="9" id="KW-1185">Reference proteome</keyword>
<sequence length="444" mass="48126">MDAQPSSRYAWYVVSLLTLANISSFIDRQILSLLVKPIKYDLHLSDTQMSLLMGLSFALFYTVFGMVIGRLADRYSRRNIVIGGINVWSLMTVLCGGVRTYPQFFLVRMGVGVGEATLSPSAFSMIADLFPKKRLATALSIFSMGIFLGSGLATLIGSGIVAKLPTAGLVTLPVFGTVFPWQLLFLYVGIPGLVIGLLLFTIREPRRTNLLQVDGATVLPSFAESLRLVFRYRTAYLLICFTTACQALINYGCSAWVPTFVARTYGWEVPRAGAFFGLVTIVASLLGVVFGGWYADKLTREGLTDGRLRVGVLSACLALCGFFIPLLPKAEWALLAMAIPIFGLACPFGAAAAAIQELMPNQARGLASAIYLFILNLIGIGLGPTLVALFTDFVFRDESMIRYSLVLLYGLGGGMGLVLGLLALKPYRQAIDSERRASQPAILS</sequence>
<feature type="transmembrane region" description="Helical" evidence="6">
    <location>
        <begin position="9"/>
        <end position="26"/>
    </location>
</feature>
<feature type="transmembrane region" description="Helical" evidence="6">
    <location>
        <begin position="307"/>
        <end position="326"/>
    </location>
</feature>
<dbReference type="SUPFAM" id="SSF103473">
    <property type="entry name" value="MFS general substrate transporter"/>
    <property type="match status" value="1"/>
</dbReference>
<comment type="subcellular location">
    <subcellularLocation>
        <location evidence="1">Membrane</location>
        <topology evidence="1">Multi-pass membrane protein</topology>
    </subcellularLocation>
</comment>
<dbReference type="InterPro" id="IPR044770">
    <property type="entry name" value="MFS_spinster-like"/>
</dbReference>
<evidence type="ECO:0000256" key="1">
    <source>
        <dbReference type="ARBA" id="ARBA00004141"/>
    </source>
</evidence>
<feature type="transmembrane region" description="Helical" evidence="6">
    <location>
        <begin position="272"/>
        <end position="295"/>
    </location>
</feature>
<reference evidence="8 9" key="1">
    <citation type="submission" date="2021-03" db="EMBL/GenBank/DDBJ databases">
        <title>Fibrella sp. HMF5036 genome sequencing and assembly.</title>
        <authorList>
            <person name="Kang H."/>
            <person name="Kim H."/>
            <person name="Bae S."/>
            <person name="Joh K."/>
        </authorList>
    </citation>
    <scope>NUCLEOTIDE SEQUENCE [LARGE SCALE GENOMIC DNA]</scope>
    <source>
        <strain evidence="8 9">HMF5036</strain>
    </source>
</reference>
<feature type="transmembrane region" description="Helical" evidence="6">
    <location>
        <begin position="139"/>
        <end position="161"/>
    </location>
</feature>
<dbReference type="PANTHER" id="PTHR23505:SF79">
    <property type="entry name" value="PROTEIN SPINSTER"/>
    <property type="match status" value="1"/>
</dbReference>
<evidence type="ECO:0000313" key="8">
    <source>
        <dbReference type="EMBL" id="MBO0929378.1"/>
    </source>
</evidence>
<dbReference type="AlphaFoldDB" id="A0A939JXI9"/>
<dbReference type="Gene3D" id="1.20.1250.20">
    <property type="entry name" value="MFS general substrate transporter like domains"/>
    <property type="match status" value="2"/>
</dbReference>
<gene>
    <name evidence="8" type="ORF">J2I48_00135</name>
</gene>
<dbReference type="CDD" id="cd17328">
    <property type="entry name" value="MFS_spinster_like"/>
    <property type="match status" value="1"/>
</dbReference>
<dbReference type="RefSeq" id="WP_207333351.1">
    <property type="nucleotide sequence ID" value="NZ_JAFMYU010000001.1"/>
</dbReference>
<feature type="transmembrane region" description="Helical" evidence="6">
    <location>
        <begin position="181"/>
        <end position="202"/>
    </location>
</feature>
<keyword evidence="5 6" id="KW-0472">Membrane</keyword>
<keyword evidence="2" id="KW-0813">Transport</keyword>
<feature type="transmembrane region" description="Helical" evidence="6">
    <location>
        <begin position="80"/>
        <end position="99"/>
    </location>
</feature>
<feature type="transmembrane region" description="Helical" evidence="6">
    <location>
        <begin position="235"/>
        <end position="257"/>
    </location>
</feature>
<organism evidence="8 9">
    <name type="scientific">Fibrella aquatilis</name>
    <dbReference type="NCBI Taxonomy" id="2817059"/>
    <lineage>
        <taxon>Bacteria</taxon>
        <taxon>Pseudomonadati</taxon>
        <taxon>Bacteroidota</taxon>
        <taxon>Cytophagia</taxon>
        <taxon>Cytophagales</taxon>
        <taxon>Spirosomataceae</taxon>
        <taxon>Fibrella</taxon>
    </lineage>
</organism>
<proteinExistence type="predicted"/>
<dbReference type="PROSITE" id="PS50850">
    <property type="entry name" value="MFS"/>
    <property type="match status" value="1"/>
</dbReference>
<dbReference type="EMBL" id="JAFMYU010000001">
    <property type="protein sequence ID" value="MBO0929378.1"/>
    <property type="molecule type" value="Genomic_DNA"/>
</dbReference>
<name>A0A939JXI9_9BACT</name>
<dbReference type="Proteomes" id="UP000664795">
    <property type="component" value="Unassembled WGS sequence"/>
</dbReference>
<dbReference type="GO" id="GO:0022857">
    <property type="term" value="F:transmembrane transporter activity"/>
    <property type="evidence" value="ECO:0007669"/>
    <property type="project" value="InterPro"/>
</dbReference>
<evidence type="ECO:0000256" key="6">
    <source>
        <dbReference type="SAM" id="Phobius"/>
    </source>
</evidence>
<evidence type="ECO:0000313" key="9">
    <source>
        <dbReference type="Proteomes" id="UP000664795"/>
    </source>
</evidence>
<feature type="domain" description="Major facilitator superfamily (MFS) profile" evidence="7">
    <location>
        <begin position="13"/>
        <end position="428"/>
    </location>
</feature>
<protein>
    <submittedName>
        <fullName evidence="8">MFS transporter</fullName>
    </submittedName>
</protein>
<feature type="transmembrane region" description="Helical" evidence="6">
    <location>
        <begin position="332"/>
        <end position="354"/>
    </location>
</feature>
<evidence type="ECO:0000256" key="4">
    <source>
        <dbReference type="ARBA" id="ARBA00022989"/>
    </source>
</evidence>
<accession>A0A939JXI9</accession>
<dbReference type="Pfam" id="PF07690">
    <property type="entry name" value="MFS_1"/>
    <property type="match status" value="1"/>
</dbReference>
<keyword evidence="3 6" id="KW-0812">Transmembrane</keyword>
<comment type="caution">
    <text evidence="8">The sequence shown here is derived from an EMBL/GenBank/DDBJ whole genome shotgun (WGS) entry which is preliminary data.</text>
</comment>
<feature type="transmembrane region" description="Helical" evidence="6">
    <location>
        <begin position="366"/>
        <end position="391"/>
    </location>
</feature>
<feature type="transmembrane region" description="Helical" evidence="6">
    <location>
        <begin position="105"/>
        <end position="127"/>
    </location>
</feature>
<feature type="transmembrane region" description="Helical" evidence="6">
    <location>
        <begin position="49"/>
        <end position="68"/>
    </location>
</feature>
<evidence type="ECO:0000256" key="3">
    <source>
        <dbReference type="ARBA" id="ARBA00022692"/>
    </source>
</evidence>
<dbReference type="GO" id="GO:0016020">
    <property type="term" value="C:membrane"/>
    <property type="evidence" value="ECO:0007669"/>
    <property type="project" value="UniProtKB-SubCell"/>
</dbReference>
<evidence type="ECO:0000256" key="2">
    <source>
        <dbReference type="ARBA" id="ARBA00022448"/>
    </source>
</evidence>
<evidence type="ECO:0000259" key="7">
    <source>
        <dbReference type="PROSITE" id="PS50850"/>
    </source>
</evidence>
<feature type="transmembrane region" description="Helical" evidence="6">
    <location>
        <begin position="403"/>
        <end position="424"/>
    </location>
</feature>
<dbReference type="InterPro" id="IPR020846">
    <property type="entry name" value="MFS_dom"/>
</dbReference>